<keyword evidence="4" id="KW-1185">Reference proteome</keyword>
<keyword evidence="1" id="KW-0472">Membrane</keyword>
<dbReference type="Proteomes" id="UP001152797">
    <property type="component" value="Unassembled WGS sequence"/>
</dbReference>
<dbReference type="Gene3D" id="3.30.450.20">
    <property type="entry name" value="PAS domain"/>
    <property type="match status" value="1"/>
</dbReference>
<evidence type="ECO:0000313" key="2">
    <source>
        <dbReference type="EMBL" id="CAI4002284.1"/>
    </source>
</evidence>
<dbReference type="SUPFAM" id="SSF55785">
    <property type="entry name" value="PYP-like sensor domain (PAS domain)"/>
    <property type="match status" value="1"/>
</dbReference>
<name>A0A9P1D1T6_9DINO</name>
<reference evidence="2" key="1">
    <citation type="submission" date="2022-10" db="EMBL/GenBank/DDBJ databases">
        <authorList>
            <person name="Chen Y."/>
            <person name="Dougan E. K."/>
            <person name="Chan C."/>
            <person name="Rhodes N."/>
            <person name="Thang M."/>
        </authorList>
    </citation>
    <scope>NUCLEOTIDE SEQUENCE</scope>
</reference>
<keyword evidence="1" id="KW-0812">Transmembrane</keyword>
<dbReference type="CDD" id="cd00130">
    <property type="entry name" value="PAS"/>
    <property type="match status" value="1"/>
</dbReference>
<dbReference type="EMBL" id="CAMXCT020003079">
    <property type="protein sequence ID" value="CAL1155659.1"/>
    <property type="molecule type" value="Genomic_DNA"/>
</dbReference>
<gene>
    <name evidence="2" type="ORF">C1SCF055_LOCUS28249</name>
</gene>
<reference evidence="3" key="2">
    <citation type="submission" date="2024-04" db="EMBL/GenBank/DDBJ databases">
        <authorList>
            <person name="Chen Y."/>
            <person name="Shah S."/>
            <person name="Dougan E. K."/>
            <person name="Thang M."/>
            <person name="Chan C."/>
        </authorList>
    </citation>
    <scope>NUCLEOTIDE SEQUENCE [LARGE SCALE GENOMIC DNA]</scope>
</reference>
<sequence length="473" mass="52881">MITTALSLLQDYEGIPSSLTVGGSNAFPLLISGILLLSEHRPQFRVRLRIWLALALWFLAAQLSYLLARELRLDENMWLNHMVFLTIISTALQLPKLLTWTSAVLHSLAFLALTLFIGEEGEGAPSLGLQVYMFAVLLMSAHYANIVSLTIVGRLKTELDCKEAKMKAQRCEIETAVAQALAHEETLRAQAAETDLLRARARVDALSAAHETVMNLLRSICDAVVQVDNDMNILDSDKLSLLLYQNSTLDLVGTSFKDLLSPLDWQQFQDDIRAVQDGGFMPILARLKGSYDTKIRVAIYVSVLPQADGEVRYFLGITEDEEKLEASPCPTPRIKSPVPSNLSQVLQRLDPAVEEPDLEAALEEAEREDSVAAELELQEFVEEEQMQAMMSFLWTWPLASQDVQDACCDTHHILSRAAVVLQKLEKIPCSNNSSRSFSWQCPACKLMGFQCDKDHFDNVNSSCGRCVNWDQLY</sequence>
<dbReference type="InterPro" id="IPR035965">
    <property type="entry name" value="PAS-like_dom_sf"/>
</dbReference>
<evidence type="ECO:0000256" key="1">
    <source>
        <dbReference type="SAM" id="Phobius"/>
    </source>
</evidence>
<proteinExistence type="predicted"/>
<dbReference type="EMBL" id="CAMXCT030003079">
    <property type="protein sequence ID" value="CAL4789596.1"/>
    <property type="molecule type" value="Genomic_DNA"/>
</dbReference>
<keyword evidence="1" id="KW-1133">Transmembrane helix</keyword>
<feature type="transmembrane region" description="Helical" evidence="1">
    <location>
        <begin position="20"/>
        <end position="38"/>
    </location>
</feature>
<dbReference type="InterPro" id="IPR000014">
    <property type="entry name" value="PAS"/>
</dbReference>
<accession>A0A9P1D1T6</accession>
<feature type="transmembrane region" description="Helical" evidence="1">
    <location>
        <begin position="129"/>
        <end position="152"/>
    </location>
</feature>
<organism evidence="2">
    <name type="scientific">Cladocopium goreaui</name>
    <dbReference type="NCBI Taxonomy" id="2562237"/>
    <lineage>
        <taxon>Eukaryota</taxon>
        <taxon>Sar</taxon>
        <taxon>Alveolata</taxon>
        <taxon>Dinophyceae</taxon>
        <taxon>Suessiales</taxon>
        <taxon>Symbiodiniaceae</taxon>
        <taxon>Cladocopium</taxon>
    </lineage>
</organism>
<feature type="transmembrane region" description="Helical" evidence="1">
    <location>
        <begin position="97"/>
        <end position="117"/>
    </location>
</feature>
<dbReference type="EMBL" id="CAMXCT010003079">
    <property type="protein sequence ID" value="CAI4002284.1"/>
    <property type="molecule type" value="Genomic_DNA"/>
</dbReference>
<feature type="transmembrane region" description="Helical" evidence="1">
    <location>
        <begin position="50"/>
        <end position="68"/>
    </location>
</feature>
<evidence type="ECO:0000313" key="3">
    <source>
        <dbReference type="EMBL" id="CAL1155659.1"/>
    </source>
</evidence>
<comment type="caution">
    <text evidence="2">The sequence shown here is derived from an EMBL/GenBank/DDBJ whole genome shotgun (WGS) entry which is preliminary data.</text>
</comment>
<dbReference type="OrthoDB" id="433512at2759"/>
<dbReference type="AlphaFoldDB" id="A0A9P1D1T6"/>
<protein>
    <submittedName>
        <fullName evidence="2">Uncharacterized protein</fullName>
    </submittedName>
</protein>
<evidence type="ECO:0000313" key="4">
    <source>
        <dbReference type="Proteomes" id="UP001152797"/>
    </source>
</evidence>